<evidence type="ECO:0000313" key="1">
    <source>
        <dbReference type="EMBL" id="MBC9813909.1"/>
    </source>
</evidence>
<gene>
    <name evidence="1" type="ORF">H9Y05_15640</name>
</gene>
<protein>
    <submittedName>
        <fullName evidence="1">Uncharacterized protein</fullName>
    </submittedName>
</protein>
<sequence>MPELTITNKNLNDEYSFLPNSKNVIIKNLTIKLETDEINLKLFSETKIELLKKDPNIGPSGMIYYFDYNKNDFVSNNIPKELDSNEYGYYYLFDTNGKQLKDIDFTIFIQYEG</sequence>
<dbReference type="EMBL" id="JACVEL010000020">
    <property type="protein sequence ID" value="MBC9813909.1"/>
    <property type="molecule type" value="Genomic_DNA"/>
</dbReference>
<name>A0A8J6P872_9FLAO</name>
<evidence type="ECO:0000313" key="2">
    <source>
        <dbReference type="Proteomes" id="UP000652681"/>
    </source>
</evidence>
<proteinExistence type="predicted"/>
<dbReference type="AlphaFoldDB" id="A0A8J6P872"/>
<accession>A0A8J6P872</accession>
<keyword evidence="2" id="KW-1185">Reference proteome</keyword>
<dbReference type="RefSeq" id="WP_216714818.1">
    <property type="nucleotide sequence ID" value="NZ_JACVEL010000020.1"/>
</dbReference>
<reference evidence="1" key="1">
    <citation type="submission" date="2020-09" db="EMBL/GenBank/DDBJ databases">
        <title>Taishania pollutisoli gen. nov., sp. nov., Isolated from Tetrabromobisphenol A-Contaminated Soil.</title>
        <authorList>
            <person name="Chen Q."/>
        </authorList>
    </citation>
    <scope>NUCLEOTIDE SEQUENCE</scope>
    <source>
        <strain evidence="1">CZZ-1</strain>
    </source>
</reference>
<organism evidence="1 2">
    <name type="scientific">Taishania pollutisoli</name>
    <dbReference type="NCBI Taxonomy" id="2766479"/>
    <lineage>
        <taxon>Bacteria</taxon>
        <taxon>Pseudomonadati</taxon>
        <taxon>Bacteroidota</taxon>
        <taxon>Flavobacteriia</taxon>
        <taxon>Flavobacteriales</taxon>
        <taxon>Crocinitomicaceae</taxon>
        <taxon>Taishania</taxon>
    </lineage>
</organism>
<comment type="caution">
    <text evidence="1">The sequence shown here is derived from an EMBL/GenBank/DDBJ whole genome shotgun (WGS) entry which is preliminary data.</text>
</comment>
<dbReference type="Proteomes" id="UP000652681">
    <property type="component" value="Unassembled WGS sequence"/>
</dbReference>